<evidence type="ECO:0000313" key="3">
    <source>
        <dbReference type="Proteomes" id="UP000077315"/>
    </source>
</evidence>
<dbReference type="EMBL" id="KV440990">
    <property type="protein sequence ID" value="OAD69859.1"/>
    <property type="molecule type" value="Genomic_DNA"/>
</dbReference>
<dbReference type="GeneID" id="28993113"/>
<keyword evidence="1" id="KW-0812">Transmembrane</keyword>
<keyword evidence="3" id="KW-1185">Reference proteome</keyword>
<sequence length="74" mass="8502">MLNQVDSAYDLRSVPDKQIDALEIFCAFIFRVKEQLPKRWGQESEFLFLAVIQTHLLVCSFCHGALVNGTVNRM</sequence>
<dbReference type="InParanoid" id="A0A167L8Y8"/>
<gene>
    <name evidence="2" type="ORF">PHYBLDRAFT_149041</name>
</gene>
<name>A0A167L8Y8_PHYB8</name>
<feature type="transmembrane region" description="Helical" evidence="1">
    <location>
        <begin position="46"/>
        <end position="67"/>
    </location>
</feature>
<reference evidence="3" key="1">
    <citation type="submission" date="2015-06" db="EMBL/GenBank/DDBJ databases">
        <title>Expansion of signal transduction pathways in fungi by whole-genome duplication.</title>
        <authorList>
            <consortium name="DOE Joint Genome Institute"/>
            <person name="Corrochano L.M."/>
            <person name="Kuo A."/>
            <person name="Marcet-Houben M."/>
            <person name="Polaino S."/>
            <person name="Salamov A."/>
            <person name="Villalobos J.M."/>
            <person name="Alvarez M.I."/>
            <person name="Avalos J."/>
            <person name="Benito E.P."/>
            <person name="Benoit I."/>
            <person name="Burger G."/>
            <person name="Camino L.P."/>
            <person name="Canovas D."/>
            <person name="Cerda-Olmedo E."/>
            <person name="Cheng J.-F."/>
            <person name="Dominguez A."/>
            <person name="Elias M."/>
            <person name="Eslava A.P."/>
            <person name="Glaser F."/>
            <person name="Grimwood J."/>
            <person name="Gutierrez G."/>
            <person name="Heitman J."/>
            <person name="Henrissat B."/>
            <person name="Iturriaga E.A."/>
            <person name="Lang B.F."/>
            <person name="Lavin J.L."/>
            <person name="Lee S."/>
            <person name="Li W."/>
            <person name="Lindquist E."/>
            <person name="Lopez-Garcia S."/>
            <person name="Luque E.M."/>
            <person name="Marcos A.T."/>
            <person name="Martin J."/>
            <person name="McCluskey K."/>
            <person name="Medina H.R."/>
            <person name="Miralles-Duran A."/>
            <person name="Miyazaki A."/>
            <person name="Munoz-Torres E."/>
            <person name="Oguiza J.A."/>
            <person name="Ohm R."/>
            <person name="Olmedo M."/>
            <person name="Orejas M."/>
            <person name="Ortiz-Castellanos L."/>
            <person name="Pisabarro A.G."/>
            <person name="Rodriguez-Romero J."/>
            <person name="Ruiz-Herrera J."/>
            <person name="Ruiz-Vazquez R."/>
            <person name="Sanz C."/>
            <person name="Schackwitz W."/>
            <person name="Schmutz J."/>
            <person name="Shahriari M."/>
            <person name="Shelest E."/>
            <person name="Silva-Franco F."/>
            <person name="Soanes D."/>
            <person name="Syed K."/>
            <person name="Tagua V.G."/>
            <person name="Talbot N.J."/>
            <person name="Thon M."/>
            <person name="De vries R.P."/>
            <person name="Wiebenga A."/>
            <person name="Yadav J.S."/>
            <person name="Braun E.L."/>
            <person name="Baker S."/>
            <person name="Garre V."/>
            <person name="Horwitz B."/>
            <person name="Torres-Martinez S."/>
            <person name="Idnurm A."/>
            <person name="Herrera-Estrella A."/>
            <person name="Gabaldon T."/>
            <person name="Grigoriev I.V."/>
        </authorList>
    </citation>
    <scope>NUCLEOTIDE SEQUENCE [LARGE SCALE GENOMIC DNA]</scope>
    <source>
        <strain evidence="3">NRRL 1555(-)</strain>
    </source>
</reference>
<proteinExistence type="predicted"/>
<dbReference type="VEuPathDB" id="FungiDB:PHYBLDRAFT_149041"/>
<dbReference type="AlphaFoldDB" id="A0A167L8Y8"/>
<keyword evidence="1" id="KW-0472">Membrane</keyword>
<dbReference type="Proteomes" id="UP000077315">
    <property type="component" value="Unassembled WGS sequence"/>
</dbReference>
<keyword evidence="1" id="KW-1133">Transmembrane helix</keyword>
<evidence type="ECO:0000256" key="1">
    <source>
        <dbReference type="SAM" id="Phobius"/>
    </source>
</evidence>
<organism evidence="2 3">
    <name type="scientific">Phycomyces blakesleeanus (strain ATCC 8743b / DSM 1359 / FGSC 10004 / NBRC 33097 / NRRL 1555)</name>
    <dbReference type="NCBI Taxonomy" id="763407"/>
    <lineage>
        <taxon>Eukaryota</taxon>
        <taxon>Fungi</taxon>
        <taxon>Fungi incertae sedis</taxon>
        <taxon>Mucoromycota</taxon>
        <taxon>Mucoromycotina</taxon>
        <taxon>Mucoromycetes</taxon>
        <taxon>Mucorales</taxon>
        <taxon>Phycomycetaceae</taxon>
        <taxon>Phycomyces</taxon>
    </lineage>
</organism>
<dbReference type="RefSeq" id="XP_018287899.1">
    <property type="nucleotide sequence ID" value="XM_018432207.1"/>
</dbReference>
<protein>
    <submittedName>
        <fullName evidence="2">Uncharacterized protein</fullName>
    </submittedName>
</protein>
<accession>A0A167L8Y8</accession>
<evidence type="ECO:0000313" key="2">
    <source>
        <dbReference type="EMBL" id="OAD69859.1"/>
    </source>
</evidence>